<protein>
    <submittedName>
        <fullName evidence="1">Uncharacterized protein</fullName>
    </submittedName>
</protein>
<dbReference type="AlphaFoldDB" id="A0AAV7I5G9"/>
<dbReference type="EMBL" id="JAHXZJ010001119">
    <property type="protein sequence ID" value="KAH0553862.1"/>
    <property type="molecule type" value="Genomic_DNA"/>
</dbReference>
<name>A0AAV7I5G9_COTGL</name>
<evidence type="ECO:0000313" key="1">
    <source>
        <dbReference type="EMBL" id="KAH0553862.1"/>
    </source>
</evidence>
<reference evidence="1 2" key="1">
    <citation type="journal article" date="2021" name="J. Hered.">
        <title>A chromosome-level genome assembly of the parasitoid wasp, Cotesia glomerata (Hymenoptera: Braconidae).</title>
        <authorList>
            <person name="Pinto B.J."/>
            <person name="Weis J.J."/>
            <person name="Gamble T."/>
            <person name="Ode P.J."/>
            <person name="Paul R."/>
            <person name="Zaspel J.M."/>
        </authorList>
    </citation>
    <scope>NUCLEOTIDE SEQUENCE [LARGE SCALE GENOMIC DNA]</scope>
    <source>
        <strain evidence="1">CgM1</strain>
    </source>
</reference>
<accession>A0AAV7I5G9</accession>
<comment type="caution">
    <text evidence="1">The sequence shown here is derived from an EMBL/GenBank/DDBJ whole genome shotgun (WGS) entry which is preliminary data.</text>
</comment>
<keyword evidence="2" id="KW-1185">Reference proteome</keyword>
<gene>
    <name evidence="1" type="ORF">KQX54_005228</name>
</gene>
<dbReference type="Proteomes" id="UP000826195">
    <property type="component" value="Unassembled WGS sequence"/>
</dbReference>
<sequence>MASLSETTGEASCVLVHNTITRTAVYRQQEIQLVSNLPSVLQEKVRDVYVHKSSGQDNIVATTLSI</sequence>
<proteinExistence type="predicted"/>
<organism evidence="1 2">
    <name type="scientific">Cotesia glomerata</name>
    <name type="common">Lepidopteran parasitic wasp</name>
    <name type="synonym">Apanteles glomeratus</name>
    <dbReference type="NCBI Taxonomy" id="32391"/>
    <lineage>
        <taxon>Eukaryota</taxon>
        <taxon>Metazoa</taxon>
        <taxon>Ecdysozoa</taxon>
        <taxon>Arthropoda</taxon>
        <taxon>Hexapoda</taxon>
        <taxon>Insecta</taxon>
        <taxon>Pterygota</taxon>
        <taxon>Neoptera</taxon>
        <taxon>Endopterygota</taxon>
        <taxon>Hymenoptera</taxon>
        <taxon>Apocrita</taxon>
        <taxon>Ichneumonoidea</taxon>
        <taxon>Braconidae</taxon>
        <taxon>Microgastrinae</taxon>
        <taxon>Cotesia</taxon>
    </lineage>
</organism>
<evidence type="ECO:0000313" key="2">
    <source>
        <dbReference type="Proteomes" id="UP000826195"/>
    </source>
</evidence>